<dbReference type="EMBL" id="AEQR01000003">
    <property type="protein sequence ID" value="EFW00187.1"/>
    <property type="molecule type" value="Genomic_DNA"/>
</dbReference>
<dbReference type="Proteomes" id="UP000002814">
    <property type="component" value="Unassembled WGS sequence"/>
</dbReference>
<organism evidence="1 2">
    <name type="scientific">Streptococcus australis ATCC 700641</name>
    <dbReference type="NCBI Taxonomy" id="888833"/>
    <lineage>
        <taxon>Bacteria</taxon>
        <taxon>Bacillati</taxon>
        <taxon>Bacillota</taxon>
        <taxon>Bacilli</taxon>
        <taxon>Lactobacillales</taxon>
        <taxon>Streptococcaceae</taxon>
        <taxon>Streptococcus</taxon>
    </lineage>
</organism>
<evidence type="ECO:0000313" key="1">
    <source>
        <dbReference type="EMBL" id="EFW00187.1"/>
    </source>
</evidence>
<dbReference type="AlphaFoldDB" id="E7S8C3"/>
<accession>E7S8C3</accession>
<dbReference type="eggNOG" id="ENOG502ZT8W">
    <property type="taxonomic scope" value="Bacteria"/>
</dbReference>
<dbReference type="HOGENOM" id="CLU_207079_0_0_9"/>
<sequence length="61" mass="7138">MKEEKIKTCKYFRCNKEVYSPKAKFCGEHERFYREHRNKIGGALLTFGGIALSALVKKRNN</sequence>
<reference evidence="1 2" key="1">
    <citation type="submission" date="2010-12" db="EMBL/GenBank/DDBJ databases">
        <authorList>
            <person name="Muzny D."/>
            <person name="Qin X."/>
            <person name="Deng J."/>
            <person name="Jiang H."/>
            <person name="Liu Y."/>
            <person name="Qu J."/>
            <person name="Song X.-Z."/>
            <person name="Zhang L."/>
            <person name="Thornton R."/>
            <person name="Coyle M."/>
            <person name="Francisco L."/>
            <person name="Jackson L."/>
            <person name="Javaid M."/>
            <person name="Korchina V."/>
            <person name="Kovar C."/>
            <person name="Mata R."/>
            <person name="Mathew T."/>
            <person name="Ngo R."/>
            <person name="Nguyen L."/>
            <person name="Nguyen N."/>
            <person name="Okwuonu G."/>
            <person name="Ongeri F."/>
            <person name="Pham C."/>
            <person name="Simmons D."/>
            <person name="Wilczek-Boney K."/>
            <person name="Hale W."/>
            <person name="Jakkamsetti A."/>
            <person name="Pham P."/>
            <person name="Ruth R."/>
            <person name="San Lucas F."/>
            <person name="Warren J."/>
            <person name="Zhang J."/>
            <person name="Zhao Z."/>
            <person name="Zhou C."/>
            <person name="Zhu D."/>
            <person name="Lee S."/>
            <person name="Bess C."/>
            <person name="Blankenburg K."/>
            <person name="Forbes L."/>
            <person name="Fu Q."/>
            <person name="Gubbala S."/>
            <person name="Hirani K."/>
            <person name="Jayaseelan J.C."/>
            <person name="Lara F."/>
            <person name="Munidasa M."/>
            <person name="Palculict T."/>
            <person name="Patil S."/>
            <person name="Pu L.-L."/>
            <person name="Saada N."/>
            <person name="Tang L."/>
            <person name="Weissenberger G."/>
            <person name="Zhu Y."/>
            <person name="Hemphill L."/>
            <person name="Shang Y."/>
            <person name="Youmans B."/>
            <person name="Ayvaz T."/>
            <person name="Ross M."/>
            <person name="Santibanez J."/>
            <person name="Aqrawi P."/>
            <person name="Gross S."/>
            <person name="Joshi V."/>
            <person name="Fowler G."/>
            <person name="Nazareth L."/>
            <person name="Reid J."/>
            <person name="Worley K."/>
            <person name="Petrosino J."/>
            <person name="Highlander S."/>
            <person name="Gibbs R."/>
        </authorList>
    </citation>
    <scope>NUCLEOTIDE SEQUENCE [LARGE SCALE GENOMIC DNA]</scope>
    <source>
        <strain evidence="1 2">ATCC 700641</strain>
    </source>
</reference>
<keyword evidence="2" id="KW-1185">Reference proteome</keyword>
<dbReference type="RefSeq" id="WP_006595229.1">
    <property type="nucleotide sequence ID" value="NZ_GL636091.1"/>
</dbReference>
<gene>
    <name evidence="1" type="ORF">HMPREF9421_0309</name>
</gene>
<evidence type="ECO:0000313" key="2">
    <source>
        <dbReference type="Proteomes" id="UP000002814"/>
    </source>
</evidence>
<comment type="caution">
    <text evidence="1">The sequence shown here is derived from an EMBL/GenBank/DDBJ whole genome shotgun (WGS) entry which is preliminary data.</text>
</comment>
<protein>
    <submittedName>
        <fullName evidence="1">Uncharacterized protein</fullName>
    </submittedName>
</protein>
<name>E7S8C3_9STRE</name>
<dbReference type="GeneID" id="93920862"/>
<proteinExistence type="predicted"/>